<accession>A0A6A6R3U7</accession>
<dbReference type="Pfam" id="PF00294">
    <property type="entry name" value="PfkB"/>
    <property type="match status" value="1"/>
</dbReference>
<evidence type="ECO:0000313" key="5">
    <source>
        <dbReference type="Proteomes" id="UP000799750"/>
    </source>
</evidence>
<dbReference type="Proteomes" id="UP000799750">
    <property type="component" value="Unassembled WGS sequence"/>
</dbReference>
<dbReference type="OrthoDB" id="204058at2759"/>
<proteinExistence type="predicted"/>
<reference evidence="4" key="1">
    <citation type="journal article" date="2020" name="Stud. Mycol.">
        <title>101 Dothideomycetes genomes: a test case for predicting lifestyles and emergence of pathogens.</title>
        <authorList>
            <person name="Haridas S."/>
            <person name="Albert R."/>
            <person name="Binder M."/>
            <person name="Bloem J."/>
            <person name="Labutti K."/>
            <person name="Salamov A."/>
            <person name="Andreopoulos B."/>
            <person name="Baker S."/>
            <person name="Barry K."/>
            <person name="Bills G."/>
            <person name="Bluhm B."/>
            <person name="Cannon C."/>
            <person name="Castanera R."/>
            <person name="Culley D."/>
            <person name="Daum C."/>
            <person name="Ezra D."/>
            <person name="Gonzalez J."/>
            <person name="Henrissat B."/>
            <person name="Kuo A."/>
            <person name="Liang C."/>
            <person name="Lipzen A."/>
            <person name="Lutzoni F."/>
            <person name="Magnuson J."/>
            <person name="Mondo S."/>
            <person name="Nolan M."/>
            <person name="Ohm R."/>
            <person name="Pangilinan J."/>
            <person name="Park H.-J."/>
            <person name="Ramirez L."/>
            <person name="Alfaro M."/>
            <person name="Sun H."/>
            <person name="Tritt A."/>
            <person name="Yoshinaga Y."/>
            <person name="Zwiers L.-H."/>
            <person name="Turgeon B."/>
            <person name="Goodwin S."/>
            <person name="Spatafora J."/>
            <person name="Crous P."/>
            <person name="Grigoriev I."/>
        </authorList>
    </citation>
    <scope>NUCLEOTIDE SEQUENCE</scope>
    <source>
        <strain evidence="4">CBS 269.34</strain>
    </source>
</reference>
<evidence type="ECO:0000313" key="4">
    <source>
        <dbReference type="EMBL" id="KAF2498590.1"/>
    </source>
</evidence>
<dbReference type="GO" id="GO:0016301">
    <property type="term" value="F:kinase activity"/>
    <property type="evidence" value="ECO:0007669"/>
    <property type="project" value="UniProtKB-KW"/>
</dbReference>
<name>A0A6A6R3U7_9PEZI</name>
<dbReference type="SUPFAM" id="SSF53613">
    <property type="entry name" value="Ribokinase-like"/>
    <property type="match status" value="1"/>
</dbReference>
<protein>
    <submittedName>
        <fullName evidence="4">Ribokinase-like protein</fullName>
    </submittedName>
</protein>
<dbReference type="InterPro" id="IPR002173">
    <property type="entry name" value="Carboh/pur_kinase_PfkB_CS"/>
</dbReference>
<dbReference type="InterPro" id="IPR029056">
    <property type="entry name" value="Ribokinase-like"/>
</dbReference>
<evidence type="ECO:0000256" key="1">
    <source>
        <dbReference type="ARBA" id="ARBA00022679"/>
    </source>
</evidence>
<keyword evidence="2 4" id="KW-0418">Kinase</keyword>
<keyword evidence="5" id="KW-1185">Reference proteome</keyword>
<feature type="domain" description="Carbohydrate kinase PfkB" evidence="3">
    <location>
        <begin position="2"/>
        <end position="316"/>
    </location>
</feature>
<evidence type="ECO:0000256" key="2">
    <source>
        <dbReference type="ARBA" id="ARBA00022777"/>
    </source>
</evidence>
<evidence type="ECO:0000259" key="3">
    <source>
        <dbReference type="Pfam" id="PF00294"/>
    </source>
</evidence>
<gene>
    <name evidence="4" type="ORF">BU16DRAFT_455219</name>
</gene>
<sequence>MPHVTAVGACYLDTILTLPHYPPEDAKLRSTALTRRRGGNGPNTLEVLSQLSSGGVGGSPSPLTLSLITTLPSRTSPATQTILDSLPTIDLSHSLFRSAHQEPASCYVLRSAATGSRTIVNFNELPEMTAGELREKVREVGGAGDGERGWWHFEGRIPDVTLACVQDLRERFPRAKVSVEAENPAREGLEGVAGLADVVFYSKGWAGFTGVESMRAFLETQALGARKGALLCLTWGSRGAAALECGSGRFEYVDGWGHEGQVVVECILMPHSTIGAGDTFIAGMLYCENVRGSDWSLREKLAFSNELAGRKVLQEGFDGLGDALKDLL</sequence>
<dbReference type="EMBL" id="MU004185">
    <property type="protein sequence ID" value="KAF2498590.1"/>
    <property type="molecule type" value="Genomic_DNA"/>
</dbReference>
<dbReference type="PANTHER" id="PTHR42774">
    <property type="entry name" value="PHOSPHOTRANSFERASE SYSTEM TRANSPORT PROTEIN"/>
    <property type="match status" value="1"/>
</dbReference>
<dbReference type="InterPro" id="IPR011611">
    <property type="entry name" value="PfkB_dom"/>
</dbReference>
<keyword evidence="1" id="KW-0808">Transferase</keyword>
<organism evidence="4 5">
    <name type="scientific">Lophium mytilinum</name>
    <dbReference type="NCBI Taxonomy" id="390894"/>
    <lineage>
        <taxon>Eukaryota</taxon>
        <taxon>Fungi</taxon>
        <taxon>Dikarya</taxon>
        <taxon>Ascomycota</taxon>
        <taxon>Pezizomycotina</taxon>
        <taxon>Dothideomycetes</taxon>
        <taxon>Pleosporomycetidae</taxon>
        <taxon>Mytilinidiales</taxon>
        <taxon>Mytilinidiaceae</taxon>
        <taxon>Lophium</taxon>
    </lineage>
</organism>
<dbReference type="InterPro" id="IPR052562">
    <property type="entry name" value="Ketohexokinase-related"/>
</dbReference>
<dbReference type="AlphaFoldDB" id="A0A6A6R3U7"/>
<dbReference type="Gene3D" id="3.40.1190.20">
    <property type="match status" value="1"/>
</dbReference>
<dbReference type="PANTHER" id="PTHR42774:SF3">
    <property type="entry name" value="KETOHEXOKINASE"/>
    <property type="match status" value="1"/>
</dbReference>
<dbReference type="PROSITE" id="PS00584">
    <property type="entry name" value="PFKB_KINASES_2"/>
    <property type="match status" value="1"/>
</dbReference>